<dbReference type="AlphaFoldDB" id="A0A369XNS6"/>
<dbReference type="SUPFAM" id="SSF51182">
    <property type="entry name" value="RmlC-like cupins"/>
    <property type="match status" value="2"/>
</dbReference>
<protein>
    <submittedName>
        <fullName evidence="2">Cupin</fullName>
    </submittedName>
</protein>
<accession>A0A369XNS6</accession>
<reference evidence="2 3" key="1">
    <citation type="submission" date="2018-05" db="EMBL/GenBank/DDBJ databases">
        <title>Integrated omic analyses show evidence that a Ca. Accumulibacter phosphatis strain performs denitrification under micro-aerobic conditions.</title>
        <authorList>
            <person name="Camejo P.Y."/>
            <person name="Katherine M.D."/>
            <person name="Daniel N.R."/>
        </authorList>
    </citation>
    <scope>NUCLEOTIDE SEQUENCE [LARGE SCALE GENOMIC DNA]</scope>
    <source>
        <strain evidence="2">UW-LDO-IC</strain>
    </source>
</reference>
<name>A0A369XNS6_9PROT</name>
<proteinExistence type="predicted"/>
<organism evidence="2 3">
    <name type="scientific">Candidatus Accumulibacter meliphilus</name>
    <dbReference type="NCBI Taxonomy" id="2211374"/>
    <lineage>
        <taxon>Bacteria</taxon>
        <taxon>Pseudomonadati</taxon>
        <taxon>Pseudomonadota</taxon>
        <taxon>Betaproteobacteria</taxon>
        <taxon>Candidatus Accumulibacter</taxon>
    </lineage>
</organism>
<feature type="domain" description="ChrR-like cupin" evidence="1">
    <location>
        <begin position="117"/>
        <end position="214"/>
    </location>
</feature>
<feature type="domain" description="ChrR-like cupin" evidence="1">
    <location>
        <begin position="9"/>
        <end position="111"/>
    </location>
</feature>
<dbReference type="EMBL" id="QPGA01000004">
    <property type="protein sequence ID" value="RDE51783.1"/>
    <property type="molecule type" value="Genomic_DNA"/>
</dbReference>
<evidence type="ECO:0000313" key="2">
    <source>
        <dbReference type="EMBL" id="RDE51783.1"/>
    </source>
</evidence>
<dbReference type="Proteomes" id="UP000253831">
    <property type="component" value="Unassembled WGS sequence"/>
</dbReference>
<dbReference type="Gene3D" id="2.60.120.10">
    <property type="entry name" value="Jelly Rolls"/>
    <property type="match status" value="1"/>
</dbReference>
<evidence type="ECO:0000259" key="1">
    <source>
        <dbReference type="Pfam" id="PF12973"/>
    </source>
</evidence>
<sequence length="241" mass="26149">MLNMNFAEAAHIDTATAPWQASPMPGVWRKPLAREDAERGHATSIVRYDAGARFAHHQHPGGEEILVLEGVFSDEAGDYGPGSYLRNPPGSGHAPFSAGGCVLFVKLHQFAAGDTASVRIDTASAAWLPGQGGLQVMPLHAYEVEHVALVKWPAGERFVPHRHWGGEEIFVLSGEFIDEHGRYPAGSWLRSPHLSAHCPYTEVETVIWVKTGHLPSMPVVSGVAGTERALASLARREPIMR</sequence>
<dbReference type="InterPro" id="IPR011051">
    <property type="entry name" value="RmlC_Cupin_sf"/>
</dbReference>
<evidence type="ECO:0000313" key="3">
    <source>
        <dbReference type="Proteomes" id="UP000253831"/>
    </source>
</evidence>
<dbReference type="InterPro" id="IPR014710">
    <property type="entry name" value="RmlC-like_jellyroll"/>
</dbReference>
<dbReference type="InterPro" id="IPR025979">
    <property type="entry name" value="ChrR-like_cupin_dom"/>
</dbReference>
<gene>
    <name evidence="2" type="ORF">DVS81_03925</name>
</gene>
<comment type="caution">
    <text evidence="2">The sequence shown here is derived from an EMBL/GenBank/DDBJ whole genome shotgun (WGS) entry which is preliminary data.</text>
</comment>
<dbReference type="Pfam" id="PF12973">
    <property type="entry name" value="Cupin_7"/>
    <property type="match status" value="2"/>
</dbReference>
<dbReference type="CDD" id="cd20303">
    <property type="entry name" value="cupin_ChrR_1"/>
    <property type="match status" value="2"/>
</dbReference>